<evidence type="ECO:0000259" key="4">
    <source>
        <dbReference type="PROSITE" id="PS50405"/>
    </source>
</evidence>
<dbReference type="Pfam" id="PF02798">
    <property type="entry name" value="GST_N"/>
    <property type="match status" value="1"/>
</dbReference>
<dbReference type="SFLD" id="SFLDG00358">
    <property type="entry name" value="Main_(cytGST)"/>
    <property type="match status" value="1"/>
</dbReference>
<dbReference type="OMA" id="WVERAME"/>
<dbReference type="VEuPathDB" id="FungiDB:sscle_03g024990"/>
<dbReference type="KEGG" id="ssl:SS1G_00703"/>
<dbReference type="Gene3D" id="3.40.30.10">
    <property type="entry name" value="Glutaredoxin"/>
    <property type="match status" value="1"/>
</dbReference>
<dbReference type="PROSITE" id="PS50404">
    <property type="entry name" value="GST_NTER"/>
    <property type="match status" value="1"/>
</dbReference>
<dbReference type="SFLD" id="SFLDG01151">
    <property type="entry name" value="Main.2:_Nu-like"/>
    <property type="match status" value="1"/>
</dbReference>
<dbReference type="PANTHER" id="PTHR44051:SF6">
    <property type="entry name" value="GLUTATHIONE S-TRANSFERASE II"/>
    <property type="match status" value="1"/>
</dbReference>
<dbReference type="SUPFAM" id="SSF47616">
    <property type="entry name" value="GST C-terminal domain-like"/>
    <property type="match status" value="1"/>
</dbReference>
<dbReference type="PROSITE" id="PS50405">
    <property type="entry name" value="GST_CTER"/>
    <property type="match status" value="1"/>
</dbReference>
<name>A0A1D9PYP3_SCLS1</name>
<protein>
    <recommendedName>
        <fullName evidence="7">Glutathione S-transferase</fullName>
    </recommendedName>
</protein>
<dbReference type="Pfam" id="PF00043">
    <property type="entry name" value="GST_C"/>
    <property type="match status" value="1"/>
</dbReference>
<dbReference type="OrthoDB" id="422574at2759"/>
<evidence type="ECO:0008006" key="7">
    <source>
        <dbReference type="Google" id="ProtNLM"/>
    </source>
</evidence>
<evidence type="ECO:0000256" key="1">
    <source>
        <dbReference type="ARBA" id="ARBA00007409"/>
    </source>
</evidence>
<sequence>MSSATPLEPTGLIANEGIELLTFWTPNGYKISILLEELKAAYGKTYTWKNINVFQNEQKDPWYTSINSNGRIPAIVDHDRSDFAVWESSAILSYLTRHYDPSHHFSFPIESDDYSRCEQWIAFHHAGVGPMQGQANHFYRLAKERMPYPTQRYIGECERLYGVLDGFLADRDYLVGPGRGKYSIADIANFTWVNAAYFSGIELKKFPNLWTWCDRINAREGVQKGMEVPQVSGLDNKAWLKQLETGSEEFKQQEANLQNLLAEYNFQGEKKT</sequence>
<dbReference type="SUPFAM" id="SSF52833">
    <property type="entry name" value="Thioredoxin-like"/>
    <property type="match status" value="1"/>
</dbReference>
<evidence type="ECO:0000256" key="2">
    <source>
        <dbReference type="RuleBase" id="RU003494"/>
    </source>
</evidence>
<dbReference type="InterPro" id="IPR036282">
    <property type="entry name" value="Glutathione-S-Trfase_C_sf"/>
</dbReference>
<gene>
    <name evidence="5" type="ORF">sscle_03g024990</name>
</gene>
<dbReference type="RefSeq" id="XP_001598614.1">
    <property type="nucleotide sequence ID" value="XM_001598564.1"/>
</dbReference>
<dbReference type="Proteomes" id="UP000177798">
    <property type="component" value="Chromosome 3"/>
</dbReference>
<dbReference type="InterPro" id="IPR004046">
    <property type="entry name" value="GST_C"/>
</dbReference>
<dbReference type="InterPro" id="IPR010987">
    <property type="entry name" value="Glutathione-S-Trfase_C-like"/>
</dbReference>
<evidence type="ECO:0000313" key="5">
    <source>
        <dbReference type="EMBL" id="APA07729.1"/>
    </source>
</evidence>
<proteinExistence type="inferred from homology"/>
<dbReference type="CDD" id="cd03048">
    <property type="entry name" value="GST_N_Ure2p_like"/>
    <property type="match status" value="1"/>
</dbReference>
<dbReference type="SFLD" id="SFLDS00019">
    <property type="entry name" value="Glutathione_Transferase_(cytos"/>
    <property type="match status" value="1"/>
</dbReference>
<dbReference type="AlphaFoldDB" id="A0A1D9PYP3"/>
<reference evidence="6" key="1">
    <citation type="journal article" date="2017" name="Genome Biol. Evol.">
        <title>The complete genome sequence of the phytopathogenic fungus Sclerotinia sclerotiorum reveals insights into the genome architecture of broad host range pathogens.</title>
        <authorList>
            <person name="Derbyshire M."/>
            <person name="Denton-Giles M."/>
            <person name="Hegedus D."/>
            <person name="Seifbarghy S."/>
            <person name="Rollins J."/>
            <person name="van Kan J."/>
            <person name="Seidl M.F."/>
            <person name="Faino L."/>
            <person name="Mbengue M."/>
            <person name="Navaud O."/>
            <person name="Raffaele S."/>
            <person name="Hammond-Kosack K."/>
            <person name="Heard S."/>
            <person name="Oliver R."/>
        </authorList>
    </citation>
    <scope>NUCLEOTIDE SEQUENCE [LARGE SCALE GENOMIC DNA]</scope>
    <source>
        <strain evidence="6">ATCC 18683 / 1980 / Ss-1</strain>
    </source>
</reference>
<comment type="similarity">
    <text evidence="1 2">Belongs to the GST superfamily.</text>
</comment>
<dbReference type="Gene3D" id="1.20.1050.10">
    <property type="match status" value="1"/>
</dbReference>
<feature type="domain" description="GST N-terminal" evidence="3">
    <location>
        <begin position="19"/>
        <end position="103"/>
    </location>
</feature>
<evidence type="ECO:0000313" key="6">
    <source>
        <dbReference type="Proteomes" id="UP000177798"/>
    </source>
</evidence>
<feature type="domain" description="GST C-terminal" evidence="4">
    <location>
        <begin position="110"/>
        <end position="247"/>
    </location>
</feature>
<dbReference type="PANTHER" id="PTHR44051">
    <property type="entry name" value="GLUTATHIONE S-TRANSFERASE-RELATED"/>
    <property type="match status" value="1"/>
</dbReference>
<dbReference type="InterPro" id="IPR040079">
    <property type="entry name" value="Glutathione_S-Trfase"/>
</dbReference>
<accession>A0A1D9PYP3</accession>
<organism evidence="5 6">
    <name type="scientific">Sclerotinia sclerotiorum (strain ATCC 18683 / 1980 / Ss-1)</name>
    <name type="common">White mold</name>
    <name type="synonym">Whetzelinia sclerotiorum</name>
    <dbReference type="NCBI Taxonomy" id="665079"/>
    <lineage>
        <taxon>Eukaryota</taxon>
        <taxon>Fungi</taxon>
        <taxon>Dikarya</taxon>
        <taxon>Ascomycota</taxon>
        <taxon>Pezizomycotina</taxon>
        <taxon>Leotiomycetes</taxon>
        <taxon>Helotiales</taxon>
        <taxon>Sclerotiniaceae</taxon>
        <taxon>Sclerotinia</taxon>
    </lineage>
</organism>
<dbReference type="InterPro" id="IPR004045">
    <property type="entry name" value="Glutathione_S-Trfase_N"/>
</dbReference>
<dbReference type="InterPro" id="IPR036249">
    <property type="entry name" value="Thioredoxin-like_sf"/>
</dbReference>
<evidence type="ECO:0000259" key="3">
    <source>
        <dbReference type="PROSITE" id="PS50404"/>
    </source>
</evidence>
<dbReference type="EMBL" id="CP017816">
    <property type="protein sequence ID" value="APA07729.1"/>
    <property type="molecule type" value="Genomic_DNA"/>
</dbReference>